<sequence length="304" mass="34087">MQQQHTSHILMIRPAGFGFNPETAVNNSFQVNTGRDAQEQALKEFDDFVALLRSKGIDILAVQDTPEPHTPDSIFPNNWISFHDNGQVILYPMFAENRRRERKQSVIQAVQEHFSITEISDLSPAEQKDLFLEGTGSMVLDRTNRISYACISPRTNPALLQQWCEAMKYTAVPFTATDRNGNLIYHTNVMMCVADKYAIICTDTIADLAEREQVLRQLEENGKKIITISLAQMDHFAGNMLQVHNKDGQAFLVMSSQAYHSLDAEQVAAIEAFDPIIHSPIPTIETNGGGSARCMMAEIFLPAR</sequence>
<dbReference type="Gene3D" id="3.75.10.10">
    <property type="entry name" value="L-arginine/glycine Amidinotransferase, Chain A"/>
    <property type="match status" value="1"/>
</dbReference>
<dbReference type="SUPFAM" id="SSF55909">
    <property type="entry name" value="Pentein"/>
    <property type="match status" value="1"/>
</dbReference>
<dbReference type="EMBL" id="FUWH01000006">
    <property type="protein sequence ID" value="SJZ93300.1"/>
    <property type="molecule type" value="Genomic_DNA"/>
</dbReference>
<dbReference type="PANTHER" id="PTHR43224">
    <property type="entry name" value="AMIDINOTRANSFERASE"/>
    <property type="match status" value="1"/>
</dbReference>
<reference evidence="1 2" key="1">
    <citation type="submission" date="2017-02" db="EMBL/GenBank/DDBJ databases">
        <authorList>
            <person name="Peterson S.W."/>
        </authorList>
    </citation>
    <scope>NUCLEOTIDE SEQUENCE [LARGE SCALE GENOMIC DNA]</scope>
    <source>
        <strain evidence="1 2">DSM 22335</strain>
    </source>
</reference>
<dbReference type="RefSeq" id="WP_245825660.1">
    <property type="nucleotide sequence ID" value="NZ_FUWH01000006.1"/>
</dbReference>
<proteinExistence type="predicted"/>
<dbReference type="Pfam" id="PF19420">
    <property type="entry name" value="DDAH_eukar"/>
    <property type="match status" value="1"/>
</dbReference>
<accession>A0A1T4PP00</accession>
<dbReference type="AlphaFoldDB" id="A0A1T4PP00"/>
<protein>
    <recommendedName>
        <fullName evidence="3">Amidinotransferase</fullName>
    </recommendedName>
</protein>
<evidence type="ECO:0000313" key="2">
    <source>
        <dbReference type="Proteomes" id="UP000190888"/>
    </source>
</evidence>
<name>A0A1T4PP00_9BACT</name>
<dbReference type="InterPro" id="IPR014541">
    <property type="entry name" value="Amdntrnsf_FN0238"/>
</dbReference>
<dbReference type="NCBIfam" id="NF046062">
    <property type="entry name" value="citrull_CtlX"/>
    <property type="match status" value="1"/>
</dbReference>
<dbReference type="STRING" id="413434.SAMN04488132_106139"/>
<dbReference type="Proteomes" id="UP000190888">
    <property type="component" value="Unassembled WGS sequence"/>
</dbReference>
<dbReference type="PIRSF" id="PIRSF028188">
    <property type="entry name" value="Amdntrnsf_FN0238"/>
    <property type="match status" value="1"/>
</dbReference>
<organism evidence="1 2">
    <name type="scientific">Sediminibacterium ginsengisoli</name>
    <dbReference type="NCBI Taxonomy" id="413434"/>
    <lineage>
        <taxon>Bacteria</taxon>
        <taxon>Pseudomonadati</taxon>
        <taxon>Bacteroidota</taxon>
        <taxon>Chitinophagia</taxon>
        <taxon>Chitinophagales</taxon>
        <taxon>Chitinophagaceae</taxon>
        <taxon>Sediminibacterium</taxon>
    </lineage>
</organism>
<dbReference type="PANTHER" id="PTHR43224:SF1">
    <property type="entry name" value="AMIDINOTRANSFERASE"/>
    <property type="match status" value="1"/>
</dbReference>
<evidence type="ECO:0008006" key="3">
    <source>
        <dbReference type="Google" id="ProtNLM"/>
    </source>
</evidence>
<evidence type="ECO:0000313" key="1">
    <source>
        <dbReference type="EMBL" id="SJZ93300.1"/>
    </source>
</evidence>
<gene>
    <name evidence="1" type="ORF">SAMN04488132_106139</name>
</gene>
<keyword evidence="2" id="KW-1185">Reference proteome</keyword>